<dbReference type="Pfam" id="PF03401">
    <property type="entry name" value="TctC"/>
    <property type="match status" value="1"/>
</dbReference>
<evidence type="ECO:0000256" key="1">
    <source>
        <dbReference type="ARBA" id="ARBA00006987"/>
    </source>
</evidence>
<dbReference type="InterPro" id="IPR042100">
    <property type="entry name" value="Bug_dom1"/>
</dbReference>
<reference evidence="3" key="1">
    <citation type="submission" date="2016-11" db="EMBL/GenBank/DDBJ databases">
        <authorList>
            <person name="Varghese N."/>
            <person name="Submissions S."/>
        </authorList>
    </citation>
    <scope>NUCLEOTIDE SEQUENCE [LARGE SCALE GENOMIC DNA]</scope>
    <source>
        <strain evidence="3">GAS401</strain>
    </source>
</reference>
<organism evidence="2 3">
    <name type="scientific">Bradyrhizobium erythrophlei</name>
    <dbReference type="NCBI Taxonomy" id="1437360"/>
    <lineage>
        <taxon>Bacteria</taxon>
        <taxon>Pseudomonadati</taxon>
        <taxon>Pseudomonadota</taxon>
        <taxon>Alphaproteobacteria</taxon>
        <taxon>Hyphomicrobiales</taxon>
        <taxon>Nitrobacteraceae</taxon>
        <taxon>Bradyrhizobium</taxon>
    </lineage>
</organism>
<gene>
    <name evidence="2" type="ORF">SAMN05444170_4158</name>
</gene>
<proteinExistence type="inferred from homology"/>
<name>A0A1M7UAA1_9BRAD</name>
<dbReference type="EMBL" id="LT670849">
    <property type="protein sequence ID" value="SHN79913.1"/>
    <property type="molecule type" value="Genomic_DNA"/>
</dbReference>
<dbReference type="SUPFAM" id="SSF53850">
    <property type="entry name" value="Periplasmic binding protein-like II"/>
    <property type="match status" value="1"/>
</dbReference>
<evidence type="ECO:0000313" key="3">
    <source>
        <dbReference type="Proteomes" id="UP000184096"/>
    </source>
</evidence>
<dbReference type="Proteomes" id="UP000184096">
    <property type="component" value="Chromosome I"/>
</dbReference>
<dbReference type="PIRSF" id="PIRSF017082">
    <property type="entry name" value="YflP"/>
    <property type="match status" value="1"/>
</dbReference>
<dbReference type="PANTHER" id="PTHR42928">
    <property type="entry name" value="TRICARBOXYLATE-BINDING PROTEIN"/>
    <property type="match status" value="1"/>
</dbReference>
<dbReference type="InterPro" id="IPR005064">
    <property type="entry name" value="BUG"/>
</dbReference>
<protein>
    <submittedName>
        <fullName evidence="2">Tripartite-type tricarboxylate transporter, receptor component TctC</fullName>
    </submittedName>
</protein>
<keyword evidence="2" id="KW-0675">Receptor</keyword>
<dbReference type="AlphaFoldDB" id="A0A1M7UAA1"/>
<sequence length="315" mass="32828">MAGWPVVARLPGALAQSSRPVTIIVPYAAGGPTDTLARILAQRISVGLGQNVLIENVPGASGSIGVGRVARASPDGTTLSIGNVGSHVFNGAIYSLPYDLLNDLKPVALVASNAQLLLGKPGIPATTLEELITWIKAQPRAILIGTGGPGSAAHLSGVYLEQHLKISATMVPFRGTGPALQALMAEQIDILFDQVSNALPQVRAKTIKAYAVTAKNPSSVAPDIPTTDAAGLPGFYVAVWHGLWVPKDTRASVIASLNSAVVDALADSTVRARLAELGQDIPAPDQQTPQALGSFQKAEMEKWWPIIKAANIKPE</sequence>
<dbReference type="PANTHER" id="PTHR42928:SF5">
    <property type="entry name" value="BLR1237 PROTEIN"/>
    <property type="match status" value="1"/>
</dbReference>
<comment type="similarity">
    <text evidence="1">Belongs to the UPF0065 (bug) family.</text>
</comment>
<accession>A0A1M7UAA1</accession>
<evidence type="ECO:0000313" key="2">
    <source>
        <dbReference type="EMBL" id="SHN79913.1"/>
    </source>
</evidence>
<dbReference type="Gene3D" id="3.40.190.10">
    <property type="entry name" value="Periplasmic binding protein-like II"/>
    <property type="match status" value="1"/>
</dbReference>
<dbReference type="Gene3D" id="3.40.190.150">
    <property type="entry name" value="Bordetella uptake gene, domain 1"/>
    <property type="match status" value="1"/>
</dbReference>
<keyword evidence="3" id="KW-1185">Reference proteome</keyword>